<comment type="catalytic activity">
    <reaction evidence="9 10">
        <text>L-glutamine + H2O = L-glutamate + NH4(+)</text>
        <dbReference type="Rhea" id="RHEA:15889"/>
        <dbReference type="ChEBI" id="CHEBI:15377"/>
        <dbReference type="ChEBI" id="CHEBI:28938"/>
        <dbReference type="ChEBI" id="CHEBI:29985"/>
        <dbReference type="ChEBI" id="CHEBI:58359"/>
        <dbReference type="EC" id="3.5.1.2"/>
    </reaction>
</comment>
<organism evidence="13 14">
    <name type="scientific">Candidatus Sphingobacterium stercoripullorum</name>
    <dbReference type="NCBI Taxonomy" id="2838759"/>
    <lineage>
        <taxon>Bacteria</taxon>
        <taxon>Pseudomonadati</taxon>
        <taxon>Bacteroidota</taxon>
        <taxon>Sphingobacteriia</taxon>
        <taxon>Sphingobacteriales</taxon>
        <taxon>Sphingobacteriaceae</taxon>
        <taxon>Sphingobacterium</taxon>
    </lineage>
</organism>
<dbReference type="GO" id="GO:0000107">
    <property type="term" value="F:imidazoleglycerol-phosphate synthase activity"/>
    <property type="evidence" value="ECO:0007669"/>
    <property type="project" value="UniProtKB-UniRule"/>
</dbReference>
<dbReference type="EC" id="3.5.1.2" evidence="10"/>
<evidence type="ECO:0000256" key="6">
    <source>
        <dbReference type="ARBA" id="ARBA00023102"/>
    </source>
</evidence>
<evidence type="ECO:0000313" key="13">
    <source>
        <dbReference type="EMBL" id="HIX54112.1"/>
    </source>
</evidence>
<keyword evidence="6 10" id="KW-0368">Histidine biosynthesis</keyword>
<dbReference type="EC" id="4.3.2.10" evidence="10"/>
<dbReference type="EMBL" id="DXEZ01000107">
    <property type="protein sequence ID" value="HIX54112.1"/>
    <property type="molecule type" value="Genomic_DNA"/>
</dbReference>
<dbReference type="PANTHER" id="PTHR42701">
    <property type="entry name" value="IMIDAZOLE GLYCEROL PHOSPHATE SYNTHASE SUBUNIT HISH"/>
    <property type="match status" value="1"/>
</dbReference>
<feature type="active site" evidence="10 11">
    <location>
        <position position="178"/>
    </location>
</feature>
<comment type="subunit">
    <text evidence="2 10">Heterodimer of HisH and HisF.</text>
</comment>
<comment type="caution">
    <text evidence="13">The sequence shown here is derived from an EMBL/GenBank/DDBJ whole genome shotgun (WGS) entry which is preliminary data.</text>
</comment>
<dbReference type="GO" id="GO:0000105">
    <property type="term" value="P:L-histidine biosynthetic process"/>
    <property type="evidence" value="ECO:0007669"/>
    <property type="project" value="UniProtKB-UniRule"/>
</dbReference>
<evidence type="ECO:0000256" key="8">
    <source>
        <dbReference type="ARBA" id="ARBA00047838"/>
    </source>
</evidence>
<sequence length="196" mass="22053">MIGIVDYGAGNIFSLQSAIKRNRISCGIIQRPEDFQLYTSFIVPGVGHARHAMEQLESRGLLHELKATTKPVLGVCLGMQLLTLFSEESSSNLLGHIPLNTLGFKGKIKRKVPHMGWNIVDQKKSSQLFKDVPNNSYFYFVHSYFVEVHESYTTSISEHEVEFSSSIEKDNFFGVQFHPEKSGALGEQLLVNFSKL</sequence>
<evidence type="ECO:0000256" key="1">
    <source>
        <dbReference type="ARBA" id="ARBA00005091"/>
    </source>
</evidence>
<evidence type="ECO:0000256" key="7">
    <source>
        <dbReference type="ARBA" id="ARBA00023239"/>
    </source>
</evidence>
<keyword evidence="5 10" id="KW-0315">Glutamine amidotransferase</keyword>
<reference evidence="13" key="2">
    <citation type="submission" date="2021-04" db="EMBL/GenBank/DDBJ databases">
        <authorList>
            <person name="Gilroy R."/>
        </authorList>
    </citation>
    <scope>NUCLEOTIDE SEQUENCE</scope>
    <source>
        <strain evidence="13">1719</strain>
    </source>
</reference>
<evidence type="ECO:0000259" key="12">
    <source>
        <dbReference type="Pfam" id="PF00117"/>
    </source>
</evidence>
<dbReference type="AlphaFoldDB" id="A0A9D2AXR7"/>
<evidence type="ECO:0000256" key="3">
    <source>
        <dbReference type="ARBA" id="ARBA00022605"/>
    </source>
</evidence>
<evidence type="ECO:0000256" key="4">
    <source>
        <dbReference type="ARBA" id="ARBA00022801"/>
    </source>
</evidence>
<protein>
    <recommendedName>
        <fullName evidence="10">Imidazole glycerol phosphate synthase subunit HisH</fullName>
        <ecNumber evidence="10">4.3.2.10</ecNumber>
    </recommendedName>
    <alternativeName>
        <fullName evidence="10">IGP synthase glutaminase subunit</fullName>
        <ecNumber evidence="10">3.5.1.2</ecNumber>
    </alternativeName>
    <alternativeName>
        <fullName evidence="10">IGP synthase subunit HisH</fullName>
    </alternativeName>
    <alternativeName>
        <fullName evidence="10">ImGP synthase subunit HisH</fullName>
        <shortName evidence="10">IGPS subunit HisH</shortName>
    </alternativeName>
</protein>
<keyword evidence="3 10" id="KW-0028">Amino-acid biosynthesis</keyword>
<gene>
    <name evidence="10 13" type="primary">hisH</name>
    <name evidence="13" type="ORF">H9853_03735</name>
</gene>
<dbReference type="GO" id="GO:0005737">
    <property type="term" value="C:cytoplasm"/>
    <property type="evidence" value="ECO:0007669"/>
    <property type="project" value="UniProtKB-SubCell"/>
</dbReference>
<keyword evidence="4 10" id="KW-0378">Hydrolase</keyword>
<comment type="function">
    <text evidence="10">IGPS catalyzes the conversion of PRFAR and glutamine to IGP, AICAR and glutamate. The HisH subunit catalyzes the hydrolysis of glutamine to glutamate and ammonia as part of the synthesis of IGP and AICAR. The resulting ammonia molecule is channeled to the active site of HisF.</text>
</comment>
<dbReference type="NCBIfam" id="TIGR01855">
    <property type="entry name" value="IMP_synth_hisH"/>
    <property type="match status" value="1"/>
</dbReference>
<proteinExistence type="inferred from homology"/>
<feature type="domain" description="Glutamine amidotransferase" evidence="12">
    <location>
        <begin position="5"/>
        <end position="190"/>
    </location>
</feature>
<dbReference type="Proteomes" id="UP000824156">
    <property type="component" value="Unassembled WGS sequence"/>
</dbReference>
<dbReference type="PIRSF" id="PIRSF000495">
    <property type="entry name" value="Amidotransf_hisH"/>
    <property type="match status" value="1"/>
</dbReference>
<evidence type="ECO:0000256" key="5">
    <source>
        <dbReference type="ARBA" id="ARBA00022962"/>
    </source>
</evidence>
<name>A0A9D2AXR7_9SPHI</name>
<evidence type="ECO:0000256" key="10">
    <source>
        <dbReference type="HAMAP-Rule" id="MF_00278"/>
    </source>
</evidence>
<dbReference type="Pfam" id="PF00117">
    <property type="entry name" value="GATase"/>
    <property type="match status" value="1"/>
</dbReference>
<evidence type="ECO:0000313" key="14">
    <source>
        <dbReference type="Proteomes" id="UP000824156"/>
    </source>
</evidence>
<reference evidence="13" key="1">
    <citation type="journal article" date="2021" name="PeerJ">
        <title>Extensive microbial diversity within the chicken gut microbiome revealed by metagenomics and culture.</title>
        <authorList>
            <person name="Gilroy R."/>
            <person name="Ravi A."/>
            <person name="Getino M."/>
            <person name="Pursley I."/>
            <person name="Horton D.L."/>
            <person name="Alikhan N.F."/>
            <person name="Baker D."/>
            <person name="Gharbi K."/>
            <person name="Hall N."/>
            <person name="Watson M."/>
            <person name="Adriaenssens E.M."/>
            <person name="Foster-Nyarko E."/>
            <person name="Jarju S."/>
            <person name="Secka A."/>
            <person name="Antonio M."/>
            <person name="Oren A."/>
            <person name="Chaudhuri R.R."/>
            <person name="La Ragione R."/>
            <person name="Hildebrand F."/>
            <person name="Pallen M.J."/>
        </authorList>
    </citation>
    <scope>NUCLEOTIDE SEQUENCE</scope>
    <source>
        <strain evidence="13">1719</strain>
    </source>
</reference>
<keyword evidence="7 10" id="KW-0456">Lyase</keyword>
<dbReference type="InterPro" id="IPR029062">
    <property type="entry name" value="Class_I_gatase-like"/>
</dbReference>
<dbReference type="InterPro" id="IPR017926">
    <property type="entry name" value="GATASE"/>
</dbReference>
<comment type="catalytic activity">
    <reaction evidence="8 10">
        <text>5-[(5-phospho-1-deoxy-D-ribulos-1-ylimino)methylamino]-1-(5-phospho-beta-D-ribosyl)imidazole-4-carboxamide + L-glutamine = D-erythro-1-(imidazol-4-yl)glycerol 3-phosphate + 5-amino-1-(5-phospho-beta-D-ribosyl)imidazole-4-carboxamide + L-glutamate + H(+)</text>
        <dbReference type="Rhea" id="RHEA:24793"/>
        <dbReference type="ChEBI" id="CHEBI:15378"/>
        <dbReference type="ChEBI" id="CHEBI:29985"/>
        <dbReference type="ChEBI" id="CHEBI:58278"/>
        <dbReference type="ChEBI" id="CHEBI:58359"/>
        <dbReference type="ChEBI" id="CHEBI:58475"/>
        <dbReference type="ChEBI" id="CHEBI:58525"/>
        <dbReference type="EC" id="4.3.2.10"/>
    </reaction>
</comment>
<dbReference type="PANTHER" id="PTHR42701:SF1">
    <property type="entry name" value="IMIDAZOLE GLYCEROL PHOSPHATE SYNTHASE SUBUNIT HISH"/>
    <property type="match status" value="1"/>
</dbReference>
<dbReference type="HAMAP" id="MF_00278">
    <property type="entry name" value="HisH"/>
    <property type="match status" value="1"/>
</dbReference>
<feature type="active site" evidence="10 11">
    <location>
        <position position="180"/>
    </location>
</feature>
<comment type="subcellular location">
    <subcellularLocation>
        <location evidence="10">Cytoplasm</location>
    </subcellularLocation>
</comment>
<dbReference type="Gene3D" id="3.40.50.880">
    <property type="match status" value="1"/>
</dbReference>
<dbReference type="InterPro" id="IPR010139">
    <property type="entry name" value="Imidazole-glycPsynth_HisH"/>
</dbReference>
<evidence type="ECO:0000256" key="11">
    <source>
        <dbReference type="PIRSR" id="PIRSR000495-1"/>
    </source>
</evidence>
<feature type="active site" description="Nucleophile" evidence="10 11">
    <location>
        <position position="76"/>
    </location>
</feature>
<dbReference type="GO" id="GO:0004359">
    <property type="term" value="F:glutaminase activity"/>
    <property type="evidence" value="ECO:0007669"/>
    <property type="project" value="UniProtKB-EC"/>
</dbReference>
<dbReference type="GO" id="GO:0016829">
    <property type="term" value="F:lyase activity"/>
    <property type="evidence" value="ECO:0007669"/>
    <property type="project" value="UniProtKB-KW"/>
</dbReference>
<evidence type="ECO:0000256" key="9">
    <source>
        <dbReference type="ARBA" id="ARBA00049534"/>
    </source>
</evidence>
<comment type="pathway">
    <text evidence="1 10">Amino-acid biosynthesis; L-histidine biosynthesis; L-histidine from 5-phospho-alpha-D-ribose 1-diphosphate: step 5/9.</text>
</comment>
<keyword evidence="10" id="KW-0963">Cytoplasm</keyword>
<accession>A0A9D2AXR7</accession>
<dbReference type="PROSITE" id="PS51273">
    <property type="entry name" value="GATASE_TYPE_1"/>
    <property type="match status" value="1"/>
</dbReference>
<dbReference type="SUPFAM" id="SSF52317">
    <property type="entry name" value="Class I glutamine amidotransferase-like"/>
    <property type="match status" value="1"/>
</dbReference>
<dbReference type="CDD" id="cd01748">
    <property type="entry name" value="GATase1_IGP_Synthase"/>
    <property type="match status" value="1"/>
</dbReference>
<evidence type="ECO:0000256" key="2">
    <source>
        <dbReference type="ARBA" id="ARBA00011152"/>
    </source>
</evidence>